<feature type="domain" description="Auxiliary Activity family 9 catalytic" evidence="13">
    <location>
        <begin position="1"/>
        <end position="124"/>
    </location>
</feature>
<accession>A0ABR0LF20</accession>
<name>A0ABR0LF20_9PEZI</name>
<dbReference type="Proteomes" id="UP001308179">
    <property type="component" value="Unassembled WGS sequence"/>
</dbReference>
<evidence type="ECO:0000256" key="3">
    <source>
        <dbReference type="ARBA" id="ARBA00022525"/>
    </source>
</evidence>
<evidence type="ECO:0000256" key="5">
    <source>
        <dbReference type="ARBA" id="ARBA00023008"/>
    </source>
</evidence>
<keyword evidence="5" id="KW-0186">Copper</keyword>
<dbReference type="Gene3D" id="2.70.50.70">
    <property type="match status" value="1"/>
</dbReference>
<dbReference type="InterPro" id="IPR049892">
    <property type="entry name" value="AA9"/>
</dbReference>
<evidence type="ECO:0000313" key="14">
    <source>
        <dbReference type="EMBL" id="KAK5147797.1"/>
    </source>
</evidence>
<evidence type="ECO:0000256" key="2">
    <source>
        <dbReference type="ARBA" id="ARBA00004613"/>
    </source>
</evidence>
<comment type="domain">
    <text evidence="11">Has a modular structure: an endo-beta-1,4-glucanase catalytic module at the N-terminus, a linker rich in serines and threonines, and a C-terminal carbohydrate-binding module (CBM).</text>
</comment>
<evidence type="ECO:0000256" key="1">
    <source>
        <dbReference type="ARBA" id="ARBA00001973"/>
    </source>
</evidence>
<dbReference type="PANTHER" id="PTHR33353">
    <property type="entry name" value="PUTATIVE (AFU_ORTHOLOGUE AFUA_1G12560)-RELATED"/>
    <property type="match status" value="1"/>
</dbReference>
<keyword evidence="4 11" id="KW-0136">Cellulose degradation</keyword>
<dbReference type="PANTHER" id="PTHR33353:SF17">
    <property type="entry name" value="ENDO-BETA-1,4-GLUCANASE D"/>
    <property type="match status" value="1"/>
</dbReference>
<comment type="catalytic activity">
    <reaction evidence="10 11">
        <text>[(1-&gt;4)-beta-D-glucosyl]n+m + reduced acceptor + O2 = 4-dehydro-beta-D-glucosyl-[(1-&gt;4)-beta-D-glucosyl]n-1 + [(1-&gt;4)-beta-D-glucosyl]m + acceptor + H2O.</text>
        <dbReference type="EC" id="1.14.99.56"/>
    </reaction>
</comment>
<evidence type="ECO:0000256" key="8">
    <source>
        <dbReference type="ARBA" id="ARBA00023326"/>
    </source>
</evidence>
<comment type="function">
    <text evidence="11">Lytic polysaccharide monooxygenase (LMPO) that depolymerizes crystalline and amorphous polysaccharides via the oxidation of scissile alpha- or beta-(1-4)-glycosidic bonds, yielding C1 and/or C4 oxidation products. Catalysis by LPMOs requires the reduction of the active-site copper from Cu(II) to Cu(I) by a reducing agent and H(2)O(2) or O(2) as a cosubstrate.</text>
</comment>
<comment type="cofactor">
    <cofactor evidence="1">
        <name>Cu(2+)</name>
        <dbReference type="ChEBI" id="CHEBI:29036"/>
    </cofactor>
</comment>
<dbReference type="Pfam" id="PF03443">
    <property type="entry name" value="AA9"/>
    <property type="match status" value="1"/>
</dbReference>
<comment type="similarity">
    <text evidence="9">Belongs to the polysaccharide monooxygenase AA9 family.</text>
</comment>
<evidence type="ECO:0000256" key="9">
    <source>
        <dbReference type="ARBA" id="ARBA00044502"/>
    </source>
</evidence>
<keyword evidence="15" id="KW-1185">Reference proteome</keyword>
<organism evidence="14 15">
    <name type="scientific">Rachicladosporium monterosium</name>
    <dbReference type="NCBI Taxonomy" id="1507873"/>
    <lineage>
        <taxon>Eukaryota</taxon>
        <taxon>Fungi</taxon>
        <taxon>Dikarya</taxon>
        <taxon>Ascomycota</taxon>
        <taxon>Pezizomycotina</taxon>
        <taxon>Dothideomycetes</taxon>
        <taxon>Dothideomycetidae</taxon>
        <taxon>Cladosporiales</taxon>
        <taxon>Cladosporiaceae</taxon>
        <taxon>Rachicladosporium</taxon>
    </lineage>
</organism>
<evidence type="ECO:0000256" key="10">
    <source>
        <dbReference type="ARBA" id="ARBA00045077"/>
    </source>
</evidence>
<sequence length="229" mass="24294">MAYMKKVADATQNPSAGPGDGWFKIAEAGLISSTQWAMDKLISDGDIQTVEIPACLASGDYLLRFEVIALHSASQASEAQFYMECAQIRVTGAASPQTPTSYEILGIYSATDKGILVNIYNDQGQPYPNSYTIPGMHLRLQFGKDQSNSQNFVVDMLLGPSVFSCSADTGDVATVAAPAKSATTLKTVTSIAKATTSTKPTTLHFIAKPTTSTKPTTSPSTSNCVANYQ</sequence>
<evidence type="ECO:0000256" key="12">
    <source>
        <dbReference type="SAM" id="MobiDB-lite"/>
    </source>
</evidence>
<keyword evidence="8 11" id="KW-0624">Polysaccharide degradation</keyword>
<comment type="caution">
    <text evidence="14">The sequence shown here is derived from an EMBL/GenBank/DDBJ whole genome shotgun (WGS) entry which is preliminary data.</text>
</comment>
<evidence type="ECO:0000256" key="4">
    <source>
        <dbReference type="ARBA" id="ARBA00023001"/>
    </source>
</evidence>
<dbReference type="EC" id="1.14.99.56" evidence="11"/>
<evidence type="ECO:0000256" key="6">
    <source>
        <dbReference type="ARBA" id="ARBA00023157"/>
    </source>
</evidence>
<keyword evidence="6 11" id="KW-1015">Disulfide bond</keyword>
<evidence type="ECO:0000313" key="15">
    <source>
        <dbReference type="Proteomes" id="UP001308179"/>
    </source>
</evidence>
<keyword evidence="3 11" id="KW-0964">Secreted</keyword>
<reference evidence="14 15" key="1">
    <citation type="submission" date="2023-08" db="EMBL/GenBank/DDBJ databases">
        <title>Black Yeasts Isolated from many extreme environments.</title>
        <authorList>
            <person name="Coleine C."/>
            <person name="Stajich J.E."/>
            <person name="Selbmann L."/>
        </authorList>
    </citation>
    <scope>NUCLEOTIDE SEQUENCE [LARGE SCALE GENOMIC DNA]</scope>
    <source>
        <strain evidence="14 15">CCFEE 5386</strain>
    </source>
</reference>
<keyword evidence="7 11" id="KW-0119">Carbohydrate metabolism</keyword>
<dbReference type="InterPro" id="IPR005103">
    <property type="entry name" value="AA9_LPMO"/>
</dbReference>
<comment type="subcellular location">
    <subcellularLocation>
        <location evidence="2 11">Secreted</location>
    </subcellularLocation>
</comment>
<dbReference type="CDD" id="cd21175">
    <property type="entry name" value="LPMO_AA9"/>
    <property type="match status" value="1"/>
</dbReference>
<feature type="region of interest" description="Disordered" evidence="12">
    <location>
        <begin position="208"/>
        <end position="229"/>
    </location>
</feature>
<gene>
    <name evidence="14" type="ORF">LTR32_000816</name>
</gene>
<proteinExistence type="inferred from homology"/>
<protein>
    <recommendedName>
        <fullName evidence="11">AA9 family lytic polysaccharide monooxygenase</fullName>
        <ecNumber evidence="11">1.14.99.56</ecNumber>
    </recommendedName>
    <alternativeName>
        <fullName evidence="11">Endo-beta-1,4-glucanase</fullName>
    </alternativeName>
    <alternativeName>
        <fullName evidence="11">Glycosyl hydrolase 61 family protein</fullName>
    </alternativeName>
</protein>
<feature type="compositionally biased region" description="Low complexity" evidence="12">
    <location>
        <begin position="208"/>
        <end position="222"/>
    </location>
</feature>
<dbReference type="EMBL" id="JAVRRR010000025">
    <property type="protein sequence ID" value="KAK5147797.1"/>
    <property type="molecule type" value="Genomic_DNA"/>
</dbReference>
<evidence type="ECO:0000256" key="7">
    <source>
        <dbReference type="ARBA" id="ARBA00023277"/>
    </source>
</evidence>
<evidence type="ECO:0000259" key="13">
    <source>
        <dbReference type="Pfam" id="PF03443"/>
    </source>
</evidence>
<evidence type="ECO:0000256" key="11">
    <source>
        <dbReference type="RuleBase" id="RU368122"/>
    </source>
</evidence>